<protein>
    <submittedName>
        <fullName evidence="2">Uncharacterized protein</fullName>
    </submittedName>
</protein>
<gene>
    <name evidence="2" type="ORF">A4X13_0g6887</name>
</gene>
<dbReference type="OrthoDB" id="10505347at2759"/>
<feature type="compositionally biased region" description="Basic and acidic residues" evidence="1">
    <location>
        <begin position="104"/>
        <end position="117"/>
    </location>
</feature>
<dbReference type="Proteomes" id="UP000077521">
    <property type="component" value="Unassembled WGS sequence"/>
</dbReference>
<proteinExistence type="predicted"/>
<evidence type="ECO:0000256" key="1">
    <source>
        <dbReference type="SAM" id="MobiDB-lite"/>
    </source>
</evidence>
<evidence type="ECO:0000313" key="2">
    <source>
        <dbReference type="EMBL" id="KAE8243926.1"/>
    </source>
</evidence>
<dbReference type="EMBL" id="LWDF02000730">
    <property type="protein sequence ID" value="KAE8243926.1"/>
    <property type="molecule type" value="Genomic_DNA"/>
</dbReference>
<organism evidence="2 3">
    <name type="scientific">Tilletia indica</name>
    <dbReference type="NCBI Taxonomy" id="43049"/>
    <lineage>
        <taxon>Eukaryota</taxon>
        <taxon>Fungi</taxon>
        <taxon>Dikarya</taxon>
        <taxon>Basidiomycota</taxon>
        <taxon>Ustilaginomycotina</taxon>
        <taxon>Exobasidiomycetes</taxon>
        <taxon>Tilletiales</taxon>
        <taxon>Tilletiaceae</taxon>
        <taxon>Tilletia</taxon>
    </lineage>
</organism>
<keyword evidence="3" id="KW-1185">Reference proteome</keyword>
<sequence length="133" mass="14579">MGRKKNSEQGSPPWQWTRDQEDAICDWLAKASRDGTANGGARSYDKNKGAACEHIQAALQADKTLNARGLAKEQVVNKVAKMISLYKKILDTVENATGGGVAPEQHDTAEWIWEKQGGRGSAKQNQKKETIRG</sequence>
<reference evidence="2" key="2">
    <citation type="journal article" date="2019" name="IMA Fungus">
        <title>Genome sequencing and comparison of five Tilletia species to identify candidate genes for the detection of regulated species infecting wheat.</title>
        <authorList>
            <person name="Nguyen H.D.T."/>
            <person name="Sultana T."/>
            <person name="Kesanakurti P."/>
            <person name="Hambleton S."/>
        </authorList>
    </citation>
    <scope>NUCLEOTIDE SEQUENCE</scope>
    <source>
        <strain evidence="2">DAOMC 236416</strain>
    </source>
</reference>
<name>A0A177T7U8_9BASI</name>
<feature type="region of interest" description="Disordered" evidence="1">
    <location>
        <begin position="97"/>
        <end position="133"/>
    </location>
</feature>
<reference evidence="2" key="1">
    <citation type="submission" date="2016-04" db="EMBL/GenBank/DDBJ databases">
        <authorList>
            <person name="Nguyen H.D."/>
            <person name="Samba Siva P."/>
            <person name="Cullis J."/>
            <person name="Levesque C.A."/>
            <person name="Hambleton S."/>
        </authorList>
    </citation>
    <scope>NUCLEOTIDE SEQUENCE</scope>
    <source>
        <strain evidence="2">DAOMC 236416</strain>
    </source>
</reference>
<evidence type="ECO:0000313" key="3">
    <source>
        <dbReference type="Proteomes" id="UP000077521"/>
    </source>
</evidence>
<accession>A0A177T7U8</accession>
<dbReference type="AlphaFoldDB" id="A0A177T7U8"/>
<comment type="caution">
    <text evidence="2">The sequence shown here is derived from an EMBL/GenBank/DDBJ whole genome shotgun (WGS) entry which is preliminary data.</text>
</comment>